<evidence type="ECO:0000256" key="1">
    <source>
        <dbReference type="ARBA" id="ARBA00004141"/>
    </source>
</evidence>
<evidence type="ECO:0000256" key="2">
    <source>
        <dbReference type="ARBA" id="ARBA00009596"/>
    </source>
</evidence>
<feature type="transmembrane region" description="Helical" evidence="6">
    <location>
        <begin position="119"/>
        <end position="137"/>
    </location>
</feature>
<accession>A0A9E8ZDP5</accession>
<comment type="subcellular location">
    <subcellularLocation>
        <location evidence="1">Membrane</location>
        <topology evidence="1">Multi-pass membrane protein</topology>
    </subcellularLocation>
</comment>
<feature type="transmembrane region" description="Helical" evidence="6">
    <location>
        <begin position="85"/>
        <end position="107"/>
    </location>
</feature>
<proteinExistence type="inferred from homology"/>
<evidence type="ECO:0000313" key="7">
    <source>
        <dbReference type="EMBL" id="WAL59340.1"/>
    </source>
</evidence>
<name>A0A9E8ZDP5_9CYAN</name>
<dbReference type="EMBL" id="CP113797">
    <property type="protein sequence ID" value="WAL59340.1"/>
    <property type="molecule type" value="Genomic_DNA"/>
</dbReference>
<dbReference type="PANTHER" id="PTHR33510:SF5">
    <property type="entry name" value="PROTEIN TIC 20-II, CHLOROPLASTIC"/>
    <property type="match status" value="1"/>
</dbReference>
<evidence type="ECO:0000256" key="5">
    <source>
        <dbReference type="ARBA" id="ARBA00023136"/>
    </source>
</evidence>
<keyword evidence="4 6" id="KW-1133">Transmembrane helix</keyword>
<evidence type="ECO:0000256" key="3">
    <source>
        <dbReference type="ARBA" id="ARBA00022692"/>
    </source>
</evidence>
<dbReference type="AlphaFoldDB" id="A0A9E8ZDP5"/>
<evidence type="ECO:0008006" key="9">
    <source>
        <dbReference type="Google" id="ProtNLM"/>
    </source>
</evidence>
<dbReference type="Pfam" id="PF16166">
    <property type="entry name" value="TIC20"/>
    <property type="match status" value="1"/>
</dbReference>
<feature type="transmembrane region" description="Helical" evidence="6">
    <location>
        <begin position="54"/>
        <end position="73"/>
    </location>
</feature>
<organism evidence="7 8">
    <name type="scientific">Thermocoleostomius sinensis A174</name>
    <dbReference type="NCBI Taxonomy" id="2016057"/>
    <lineage>
        <taxon>Bacteria</taxon>
        <taxon>Bacillati</taxon>
        <taxon>Cyanobacteriota</taxon>
        <taxon>Cyanophyceae</taxon>
        <taxon>Oculatellales</taxon>
        <taxon>Oculatellaceae</taxon>
        <taxon>Thermocoleostomius</taxon>
    </lineage>
</organism>
<protein>
    <recommendedName>
        <fullName evidence="9">Tic20 family protein</fullName>
    </recommendedName>
</protein>
<keyword evidence="8" id="KW-1185">Reference proteome</keyword>
<dbReference type="KEGG" id="tsin:OXH18_19515"/>
<evidence type="ECO:0000313" key="8">
    <source>
        <dbReference type="Proteomes" id="UP001163152"/>
    </source>
</evidence>
<reference evidence="7" key="1">
    <citation type="submission" date="2022-12" db="EMBL/GenBank/DDBJ databases">
        <title>Polyphasic identification of a Novel Hot-Spring Cyanobacterium Ocullathermofonsia sinensis gen nov. sp. nov. and Genomic Insights on its Adaptations to the Thermal Habitat.</title>
        <authorList>
            <person name="Daroch M."/>
            <person name="Tang J."/>
            <person name="Jiang Y."/>
        </authorList>
    </citation>
    <scope>NUCLEOTIDE SEQUENCE</scope>
    <source>
        <strain evidence="7">PKUAC-SCTA174</strain>
    </source>
</reference>
<dbReference type="GO" id="GO:0016020">
    <property type="term" value="C:membrane"/>
    <property type="evidence" value="ECO:0007669"/>
    <property type="project" value="UniProtKB-SubCell"/>
</dbReference>
<keyword evidence="5 6" id="KW-0472">Membrane</keyword>
<sequence length="159" mass="17975">MTWRSTTTPADRVFACLPYLLPLLDSLEFSQPFFNQFPALLPLLLPLQPLLAIYRGVPFVGLIIFFALFLLVVRNERISHFIRFNTMQAILLDIVLILCSIIVRLVLQQVLGGGLFLETIFNVIFLGTLVAVIYSVIQSALGRYAEIPTLSEAVYMQVR</sequence>
<dbReference type="InterPro" id="IPR005691">
    <property type="entry name" value="Tic20"/>
</dbReference>
<keyword evidence="3 6" id="KW-0812">Transmembrane</keyword>
<evidence type="ECO:0000256" key="4">
    <source>
        <dbReference type="ARBA" id="ARBA00022989"/>
    </source>
</evidence>
<dbReference type="Proteomes" id="UP001163152">
    <property type="component" value="Chromosome"/>
</dbReference>
<dbReference type="PANTHER" id="PTHR33510">
    <property type="entry name" value="PROTEIN TIC 20-II, CHLOROPLASTIC"/>
    <property type="match status" value="1"/>
</dbReference>
<dbReference type="RefSeq" id="WP_268609136.1">
    <property type="nucleotide sequence ID" value="NZ_CP113797.1"/>
</dbReference>
<gene>
    <name evidence="7" type="ORF">OXH18_19515</name>
</gene>
<evidence type="ECO:0000256" key="6">
    <source>
        <dbReference type="SAM" id="Phobius"/>
    </source>
</evidence>
<comment type="similarity">
    <text evidence="2">Belongs to the Tic20 family.</text>
</comment>